<comment type="caution">
    <text evidence="1">The sequence shown here is derived from an EMBL/GenBank/DDBJ whole genome shotgun (WGS) entry which is preliminary data.</text>
</comment>
<accession>A0A4Y2MNW1</accession>
<gene>
    <name evidence="1" type="ORF">AVEN_120513_1</name>
</gene>
<reference evidence="1 2" key="1">
    <citation type="journal article" date="2019" name="Sci. Rep.">
        <title>Orb-weaving spider Araneus ventricosus genome elucidates the spidroin gene catalogue.</title>
        <authorList>
            <person name="Kono N."/>
            <person name="Nakamura H."/>
            <person name="Ohtoshi R."/>
            <person name="Moran D.A.P."/>
            <person name="Shinohara A."/>
            <person name="Yoshida Y."/>
            <person name="Fujiwara M."/>
            <person name="Mori M."/>
            <person name="Tomita M."/>
            <person name="Arakawa K."/>
        </authorList>
    </citation>
    <scope>NUCLEOTIDE SEQUENCE [LARGE SCALE GENOMIC DNA]</scope>
</reference>
<dbReference type="AlphaFoldDB" id="A0A4Y2MNW1"/>
<evidence type="ECO:0000313" key="1">
    <source>
        <dbReference type="EMBL" id="GBN28845.1"/>
    </source>
</evidence>
<organism evidence="1 2">
    <name type="scientific">Araneus ventricosus</name>
    <name type="common">Orbweaver spider</name>
    <name type="synonym">Epeira ventricosa</name>
    <dbReference type="NCBI Taxonomy" id="182803"/>
    <lineage>
        <taxon>Eukaryota</taxon>
        <taxon>Metazoa</taxon>
        <taxon>Ecdysozoa</taxon>
        <taxon>Arthropoda</taxon>
        <taxon>Chelicerata</taxon>
        <taxon>Arachnida</taxon>
        <taxon>Araneae</taxon>
        <taxon>Araneomorphae</taxon>
        <taxon>Entelegynae</taxon>
        <taxon>Araneoidea</taxon>
        <taxon>Araneidae</taxon>
        <taxon>Araneus</taxon>
    </lineage>
</organism>
<keyword evidence="2" id="KW-1185">Reference proteome</keyword>
<dbReference type="Proteomes" id="UP000499080">
    <property type="component" value="Unassembled WGS sequence"/>
</dbReference>
<proteinExistence type="predicted"/>
<protein>
    <submittedName>
        <fullName evidence="1">Uncharacterized protein</fullName>
    </submittedName>
</protein>
<name>A0A4Y2MNW1_ARAVE</name>
<evidence type="ECO:0000313" key="2">
    <source>
        <dbReference type="Proteomes" id="UP000499080"/>
    </source>
</evidence>
<sequence length="103" mass="11305">MAPALPPKDFTGVMGSTGVRCSQETQESWKLGLDVQGSLIVISPSLPETRHRKVDPDSVSTVITATNFCYSDTWATIIEKLARSAGRSSLLCRYEGWIQESQD</sequence>
<dbReference type="EMBL" id="BGPR01007699">
    <property type="protein sequence ID" value="GBN28845.1"/>
    <property type="molecule type" value="Genomic_DNA"/>
</dbReference>